<dbReference type="CDD" id="cd03786">
    <property type="entry name" value="GTB_UDP-GlcNAc_2-Epimerase"/>
    <property type="match status" value="1"/>
</dbReference>
<dbReference type="Pfam" id="PF02350">
    <property type="entry name" value="Epimerase_2"/>
    <property type="match status" value="1"/>
</dbReference>
<sequence>MSTRQPSSPHGSLPSRASSRRAKRRVAVITSSRADYSHLYWPLREMESREDLEVLLTAIGPHLSPEFGTTVDAIEGDGFRVDYRVESLLSSDSDVGMAKSIGVATQSLADILGRERPDLVLVIADRYEMLAPASVALALRIPLVHIEGGEASEGAIDHAVRNALTMMSHLHLTPTELARRRLIAMGEEPWRVHRVGAPSLDHLVRSDLLEKGPLEERLGHVVEPGTIVVGYHPVTLQRDTTTGVDELFAALSEVDRPLVFCFPNADAGSRIIIERTRAFEQSRRGAPGRGTDGRDVHVHVNLEPIPYWSLLRLVDLHVGNSSSGLMETPSLRLPAVNIGDRQKGRERAANVIDVPAETEAIRSAIDRALTPSFREGLIGLENPYGDGHASARIAELIATVSLGEELLRKPALRLEG</sequence>
<dbReference type="PANTHER" id="PTHR43174">
    <property type="entry name" value="UDP-N-ACETYLGLUCOSAMINE 2-EPIMERASE"/>
    <property type="match status" value="1"/>
</dbReference>
<dbReference type="PANTHER" id="PTHR43174:SF3">
    <property type="entry name" value="UDP-N-ACETYLGLUCOSAMINE 2-EPIMERASE"/>
    <property type="match status" value="1"/>
</dbReference>
<accession>A0A956NC88</accession>
<evidence type="ECO:0000259" key="2">
    <source>
        <dbReference type="Pfam" id="PF02350"/>
    </source>
</evidence>
<protein>
    <submittedName>
        <fullName evidence="3">UDP-N-acetylglucosamine 2-epimerase (Hydrolyzing)</fullName>
        <ecNumber evidence="3">3.2.1.183</ecNumber>
    </submittedName>
</protein>
<feature type="compositionally biased region" description="Polar residues" evidence="1">
    <location>
        <begin position="1"/>
        <end position="10"/>
    </location>
</feature>
<dbReference type="InterPro" id="IPR020004">
    <property type="entry name" value="UDP-GlcNAc_Epase"/>
</dbReference>
<feature type="domain" description="UDP-N-acetylglucosamine 2-epimerase" evidence="2">
    <location>
        <begin position="45"/>
        <end position="397"/>
    </location>
</feature>
<feature type="region of interest" description="Disordered" evidence="1">
    <location>
        <begin position="1"/>
        <end position="23"/>
    </location>
</feature>
<dbReference type="AlphaFoldDB" id="A0A956NC88"/>
<name>A0A956NC88_UNCEI</name>
<proteinExistence type="predicted"/>
<evidence type="ECO:0000256" key="1">
    <source>
        <dbReference type="SAM" id="MobiDB-lite"/>
    </source>
</evidence>
<dbReference type="NCBIfam" id="TIGR03568">
    <property type="entry name" value="NeuC_NnaA"/>
    <property type="match status" value="1"/>
</dbReference>
<comment type="caution">
    <text evidence="3">The sequence shown here is derived from an EMBL/GenBank/DDBJ whole genome shotgun (WGS) entry which is preliminary data.</text>
</comment>
<reference evidence="3" key="1">
    <citation type="submission" date="2020-04" db="EMBL/GenBank/DDBJ databases">
        <authorList>
            <person name="Zhang T."/>
        </authorList>
    </citation>
    <scope>NUCLEOTIDE SEQUENCE</scope>
    <source>
        <strain evidence="3">HKST-UBA02</strain>
    </source>
</reference>
<dbReference type="Gene3D" id="3.40.50.2000">
    <property type="entry name" value="Glycogen Phosphorylase B"/>
    <property type="match status" value="2"/>
</dbReference>
<reference evidence="3" key="2">
    <citation type="journal article" date="2021" name="Microbiome">
        <title>Successional dynamics and alternative stable states in a saline activated sludge microbial community over 9 years.</title>
        <authorList>
            <person name="Wang Y."/>
            <person name="Ye J."/>
            <person name="Ju F."/>
            <person name="Liu L."/>
            <person name="Boyd J.A."/>
            <person name="Deng Y."/>
            <person name="Parks D.H."/>
            <person name="Jiang X."/>
            <person name="Yin X."/>
            <person name="Woodcroft B.J."/>
            <person name="Tyson G.W."/>
            <person name="Hugenholtz P."/>
            <person name="Polz M.F."/>
            <person name="Zhang T."/>
        </authorList>
    </citation>
    <scope>NUCLEOTIDE SEQUENCE</scope>
    <source>
        <strain evidence="3">HKST-UBA02</strain>
    </source>
</reference>
<dbReference type="EC" id="3.2.1.183" evidence="3"/>
<keyword evidence="3" id="KW-0326">Glycosidase</keyword>
<dbReference type="GO" id="GO:0004553">
    <property type="term" value="F:hydrolase activity, hydrolyzing O-glycosyl compounds"/>
    <property type="evidence" value="ECO:0007669"/>
    <property type="project" value="InterPro"/>
</dbReference>
<dbReference type="Proteomes" id="UP000739538">
    <property type="component" value="Unassembled WGS sequence"/>
</dbReference>
<keyword evidence="3" id="KW-0378">Hydrolase</keyword>
<gene>
    <name evidence="3" type="primary">neuC</name>
    <name evidence="3" type="ORF">KDA27_05655</name>
</gene>
<dbReference type="EMBL" id="JAGQHS010000019">
    <property type="protein sequence ID" value="MCA9755268.1"/>
    <property type="molecule type" value="Genomic_DNA"/>
</dbReference>
<dbReference type="SUPFAM" id="SSF53756">
    <property type="entry name" value="UDP-Glycosyltransferase/glycogen phosphorylase"/>
    <property type="match status" value="1"/>
</dbReference>
<evidence type="ECO:0000313" key="3">
    <source>
        <dbReference type="EMBL" id="MCA9755268.1"/>
    </source>
</evidence>
<dbReference type="InterPro" id="IPR003331">
    <property type="entry name" value="UDP_GlcNAc_Epimerase_2_dom"/>
</dbReference>
<dbReference type="InterPro" id="IPR029767">
    <property type="entry name" value="WecB-like"/>
</dbReference>
<evidence type="ECO:0000313" key="4">
    <source>
        <dbReference type="Proteomes" id="UP000739538"/>
    </source>
</evidence>
<organism evidence="3 4">
    <name type="scientific">Eiseniibacteriota bacterium</name>
    <dbReference type="NCBI Taxonomy" id="2212470"/>
    <lineage>
        <taxon>Bacteria</taxon>
        <taxon>Candidatus Eiseniibacteriota</taxon>
    </lineage>
</organism>
<dbReference type="GO" id="GO:0006047">
    <property type="term" value="P:UDP-N-acetylglucosamine metabolic process"/>
    <property type="evidence" value="ECO:0007669"/>
    <property type="project" value="InterPro"/>
</dbReference>